<dbReference type="EMBL" id="CP003382">
    <property type="protein sequence ID" value="AFZ67955.1"/>
    <property type="molecule type" value="Genomic_DNA"/>
</dbReference>
<keyword evidence="2" id="KW-1185">Reference proteome</keyword>
<protein>
    <submittedName>
        <fullName evidence="1">Uncharacterized protein</fullName>
    </submittedName>
</protein>
<dbReference type="Proteomes" id="UP000010467">
    <property type="component" value="Chromosome"/>
</dbReference>
<dbReference type="AlphaFoldDB" id="L0A4K0"/>
<accession>L0A4K0</accession>
<gene>
    <name evidence="1" type="ordered locus">Deipe_2484</name>
</gene>
<dbReference type="KEGG" id="dpd:Deipe_2484"/>
<proteinExistence type="predicted"/>
<dbReference type="PATRIC" id="fig|937777.3.peg.2491"/>
<reference evidence="2" key="1">
    <citation type="submission" date="2012-03" db="EMBL/GenBank/DDBJ databases">
        <title>Complete sequence of chromosome of Deinococcus peraridilitoris DSM 19664.</title>
        <authorList>
            <person name="Lucas S."/>
            <person name="Copeland A."/>
            <person name="Lapidus A."/>
            <person name="Glavina del Rio T."/>
            <person name="Dalin E."/>
            <person name="Tice H."/>
            <person name="Bruce D."/>
            <person name="Goodwin L."/>
            <person name="Pitluck S."/>
            <person name="Peters L."/>
            <person name="Mikhailova N."/>
            <person name="Lu M."/>
            <person name="Kyrpides N."/>
            <person name="Mavromatis K."/>
            <person name="Ivanova N."/>
            <person name="Brettin T."/>
            <person name="Detter J.C."/>
            <person name="Han C."/>
            <person name="Larimer F."/>
            <person name="Land M."/>
            <person name="Hauser L."/>
            <person name="Markowitz V."/>
            <person name="Cheng J.-F."/>
            <person name="Hugenholtz P."/>
            <person name="Woyke T."/>
            <person name="Wu D."/>
            <person name="Pukall R."/>
            <person name="Steenblock K."/>
            <person name="Brambilla E."/>
            <person name="Klenk H.-P."/>
            <person name="Eisen J.A."/>
        </authorList>
    </citation>
    <scope>NUCLEOTIDE SEQUENCE [LARGE SCALE GENOMIC DNA]</scope>
    <source>
        <strain evidence="2">DSM 19664 / LMG 22246 / CIP 109416 / KR-200</strain>
    </source>
</reference>
<dbReference type="HOGENOM" id="CLU_2435935_0_0_0"/>
<organism evidence="1 2">
    <name type="scientific">Deinococcus peraridilitoris (strain DSM 19664 / LMG 22246 / CIP 109416 / KR-200)</name>
    <dbReference type="NCBI Taxonomy" id="937777"/>
    <lineage>
        <taxon>Bacteria</taxon>
        <taxon>Thermotogati</taxon>
        <taxon>Deinococcota</taxon>
        <taxon>Deinococci</taxon>
        <taxon>Deinococcales</taxon>
        <taxon>Deinococcaceae</taxon>
        <taxon>Deinococcus</taxon>
    </lineage>
</organism>
<dbReference type="RefSeq" id="WP_015236257.1">
    <property type="nucleotide sequence ID" value="NC_019793.1"/>
</dbReference>
<evidence type="ECO:0000313" key="1">
    <source>
        <dbReference type="EMBL" id="AFZ67955.1"/>
    </source>
</evidence>
<name>L0A4K0_DEIPD</name>
<evidence type="ECO:0000313" key="2">
    <source>
        <dbReference type="Proteomes" id="UP000010467"/>
    </source>
</evidence>
<sequence>MWSDAYSERAASEVRELLVHIQRHHDLPANLPRLTELMHTLALQLTHHPSPAEDVEYVLNGGPGALDHVLQRYRQEQLMIFGKLVSNDRD</sequence>